<dbReference type="InterPro" id="IPR035919">
    <property type="entry name" value="EAL_sf"/>
</dbReference>
<dbReference type="InterPro" id="IPR043128">
    <property type="entry name" value="Rev_trsase/Diguanyl_cyclase"/>
</dbReference>
<dbReference type="RefSeq" id="WP_201427373.1">
    <property type="nucleotide sequence ID" value="NZ_JAEQMG010000061.1"/>
</dbReference>
<evidence type="ECO:0000256" key="2">
    <source>
        <dbReference type="ARBA" id="ARBA00024867"/>
    </source>
</evidence>
<dbReference type="SMART" id="SM00448">
    <property type="entry name" value="REC"/>
    <property type="match status" value="1"/>
</dbReference>
<keyword evidence="8" id="KW-1185">Reference proteome</keyword>
<gene>
    <name evidence="7" type="ORF">JKK62_07385</name>
</gene>
<evidence type="ECO:0000259" key="6">
    <source>
        <dbReference type="PROSITE" id="PS50887"/>
    </source>
</evidence>
<comment type="function">
    <text evidence="2">May play the central regulatory role in sporulation. It may be an element of the effector pathway responsible for the activation of sporulation genes in response to nutritional stress. Spo0A may act in concert with spo0H (a sigma factor) to control the expression of some genes that are critical to the sporulation process.</text>
</comment>
<dbReference type="SMART" id="SM00052">
    <property type="entry name" value="EAL"/>
    <property type="match status" value="1"/>
</dbReference>
<dbReference type="Pfam" id="PF00072">
    <property type="entry name" value="Response_reg"/>
    <property type="match status" value="1"/>
</dbReference>
<evidence type="ECO:0000259" key="4">
    <source>
        <dbReference type="PROSITE" id="PS50110"/>
    </source>
</evidence>
<dbReference type="Pfam" id="PF00990">
    <property type="entry name" value="GGDEF"/>
    <property type="match status" value="1"/>
</dbReference>
<sequence length="568" mass="65444">MKNYMTARGIKRRVLIVDDELINRELLGAMLSQTFEIETASDGQEAMMMLTQPDADYSLILLDLLMPVMDGFEVIERCQADEALKRIPIIVMTSEKSAEVRSIRMGAADFITKPYDMPEVILARCERIIELSEDKSIIRSTERDKVSGLYTRSFFFVYLRRMIHRLDRPMDALVLNLDRFHLINELFGRGEGDRVLACIGGMIDEKLTQLRGIACRSESDTFFIFCERQEEYEPLLEEMQKKLAEFAGSRSLRLRAGVYSCEGNEGEPESWFGRAKLACDRIRGQYGSLTTRYNNELYERTVFHERLIGDVDAAIDNGDFVVYFQPKYQIQSERPVLTSAEALIRWIHPELGFISPGEFIPLFEQNGLIRRVDHYVWRCAARQIKRWREQYDVTVPISVNVSRVDIFDPELEKKLCDILDEFSLTPDELMLEITESAYSDSADRLIEVVGSLRDKGFKIEMDDFGAGYSSLNMLTEIPIDVLKIDMQFIRRMLLDDKKLGLVRLVMDIARFLHVPVVAEGVEEEEQLNVLRQMGCDIVQGFYFSPPLPAERFGELINQECQGKEETSC</sequence>
<reference evidence="7" key="1">
    <citation type="submission" date="2021-01" db="EMBL/GenBank/DDBJ databases">
        <title>Genome public.</title>
        <authorList>
            <person name="Liu C."/>
            <person name="Sun Q."/>
        </authorList>
    </citation>
    <scope>NUCLEOTIDE SEQUENCE</scope>
    <source>
        <strain evidence="7">M6</strain>
    </source>
</reference>
<evidence type="ECO:0000256" key="3">
    <source>
        <dbReference type="PROSITE-ProRule" id="PRU00169"/>
    </source>
</evidence>
<dbReference type="Proteomes" id="UP000633365">
    <property type="component" value="Unassembled WGS sequence"/>
</dbReference>
<evidence type="ECO:0000256" key="1">
    <source>
        <dbReference type="ARBA" id="ARBA00018672"/>
    </source>
</evidence>
<protein>
    <recommendedName>
        <fullName evidence="1">Stage 0 sporulation protein A homolog</fullName>
    </recommendedName>
</protein>
<dbReference type="PROSITE" id="PS50887">
    <property type="entry name" value="GGDEF"/>
    <property type="match status" value="1"/>
</dbReference>
<dbReference type="EMBL" id="JAEQMG010000061">
    <property type="protein sequence ID" value="MBK6088478.1"/>
    <property type="molecule type" value="Genomic_DNA"/>
</dbReference>
<dbReference type="InterPro" id="IPR000160">
    <property type="entry name" value="GGDEF_dom"/>
</dbReference>
<dbReference type="Gene3D" id="3.40.50.2300">
    <property type="match status" value="1"/>
</dbReference>
<evidence type="ECO:0000313" key="8">
    <source>
        <dbReference type="Proteomes" id="UP000633365"/>
    </source>
</evidence>
<evidence type="ECO:0000259" key="5">
    <source>
        <dbReference type="PROSITE" id="PS50883"/>
    </source>
</evidence>
<dbReference type="PROSITE" id="PS50883">
    <property type="entry name" value="EAL"/>
    <property type="match status" value="1"/>
</dbReference>
<dbReference type="PANTHER" id="PTHR33121">
    <property type="entry name" value="CYCLIC DI-GMP PHOSPHODIESTERASE PDEF"/>
    <property type="match status" value="1"/>
</dbReference>
<name>A0A934WQP8_9FIRM</name>
<dbReference type="Pfam" id="PF00563">
    <property type="entry name" value="EAL"/>
    <property type="match status" value="1"/>
</dbReference>
<dbReference type="SUPFAM" id="SSF55073">
    <property type="entry name" value="Nucleotide cyclase"/>
    <property type="match status" value="1"/>
</dbReference>
<dbReference type="InterPro" id="IPR029787">
    <property type="entry name" value="Nucleotide_cyclase"/>
</dbReference>
<dbReference type="GO" id="GO:0071111">
    <property type="term" value="F:cyclic-guanylate-specific phosphodiesterase activity"/>
    <property type="evidence" value="ECO:0007669"/>
    <property type="project" value="InterPro"/>
</dbReference>
<keyword evidence="3" id="KW-0597">Phosphoprotein</keyword>
<evidence type="ECO:0000313" key="7">
    <source>
        <dbReference type="EMBL" id="MBK6088478.1"/>
    </source>
</evidence>
<accession>A0A934WQP8</accession>
<dbReference type="SUPFAM" id="SSF52172">
    <property type="entry name" value="CheY-like"/>
    <property type="match status" value="1"/>
</dbReference>
<feature type="domain" description="Response regulatory" evidence="4">
    <location>
        <begin position="13"/>
        <end position="128"/>
    </location>
</feature>
<organism evidence="7 8">
    <name type="scientific">Ruminococcus difficilis</name>
    <dbReference type="NCBI Taxonomy" id="2763069"/>
    <lineage>
        <taxon>Bacteria</taxon>
        <taxon>Bacillati</taxon>
        <taxon>Bacillota</taxon>
        <taxon>Clostridia</taxon>
        <taxon>Eubacteriales</taxon>
        <taxon>Oscillospiraceae</taxon>
        <taxon>Ruminococcus</taxon>
    </lineage>
</organism>
<proteinExistence type="predicted"/>
<dbReference type="CDD" id="cd01948">
    <property type="entry name" value="EAL"/>
    <property type="match status" value="1"/>
</dbReference>
<feature type="domain" description="EAL" evidence="5">
    <location>
        <begin position="304"/>
        <end position="560"/>
    </location>
</feature>
<dbReference type="InterPro" id="IPR050706">
    <property type="entry name" value="Cyclic-di-GMP_PDE-like"/>
</dbReference>
<dbReference type="SUPFAM" id="SSF141868">
    <property type="entry name" value="EAL domain-like"/>
    <property type="match status" value="1"/>
</dbReference>
<dbReference type="Gene3D" id="3.20.20.450">
    <property type="entry name" value="EAL domain"/>
    <property type="match status" value="1"/>
</dbReference>
<dbReference type="GO" id="GO:0000160">
    <property type="term" value="P:phosphorelay signal transduction system"/>
    <property type="evidence" value="ECO:0007669"/>
    <property type="project" value="InterPro"/>
</dbReference>
<comment type="caution">
    <text evidence="7">The sequence shown here is derived from an EMBL/GenBank/DDBJ whole genome shotgun (WGS) entry which is preliminary data.</text>
</comment>
<dbReference type="Gene3D" id="3.30.70.270">
    <property type="match status" value="1"/>
</dbReference>
<feature type="domain" description="GGDEF" evidence="6">
    <location>
        <begin position="168"/>
        <end position="296"/>
    </location>
</feature>
<dbReference type="PROSITE" id="PS50110">
    <property type="entry name" value="RESPONSE_REGULATORY"/>
    <property type="match status" value="1"/>
</dbReference>
<dbReference type="InterPro" id="IPR001789">
    <property type="entry name" value="Sig_transdc_resp-reg_receiver"/>
</dbReference>
<dbReference type="InterPro" id="IPR011006">
    <property type="entry name" value="CheY-like_superfamily"/>
</dbReference>
<dbReference type="PANTHER" id="PTHR33121:SF70">
    <property type="entry name" value="SIGNALING PROTEIN YKOW"/>
    <property type="match status" value="1"/>
</dbReference>
<dbReference type="InterPro" id="IPR001633">
    <property type="entry name" value="EAL_dom"/>
</dbReference>
<dbReference type="AlphaFoldDB" id="A0A934WQP8"/>
<dbReference type="SMART" id="SM00267">
    <property type="entry name" value="GGDEF"/>
    <property type="match status" value="1"/>
</dbReference>
<feature type="modified residue" description="4-aspartylphosphate" evidence="3">
    <location>
        <position position="63"/>
    </location>
</feature>